<gene>
    <name evidence="2" type="ORF">Din_037771</name>
</gene>
<protein>
    <recommendedName>
        <fullName evidence="3">Serine/arginine repetitive matrix protein 1-like</fullName>
    </recommendedName>
</protein>
<sequence>MGCCLCTNNPPKTSPDVVDTKGSRDPPSLSPPPEEESVKEVLSETPIPKPPPNNKKIEATAAIKPPEEIISEASEVSEICSFSEGLSTTTREDDGEVNQRVHKSPARVPRQRPYYGEFAGRKERGPRSPARSETSPEKRSCITSSRSAQGQTTTTTTKRLNVGPPNGIRREPGEGSGWRSRSPAAGPRPVRHKSPSSTTTGRSGDRSPVVTAENGGKLEKPDGDMSPETGESLENPLVSLECFIFL</sequence>
<dbReference type="PANTHER" id="PTHR33871:SF1">
    <property type="entry name" value="OS05G0503100 PROTEIN"/>
    <property type="match status" value="1"/>
</dbReference>
<dbReference type="AlphaFoldDB" id="A0A5B7BHC6"/>
<feature type="compositionally biased region" description="Low complexity" evidence="1">
    <location>
        <begin position="195"/>
        <end position="208"/>
    </location>
</feature>
<feature type="compositionally biased region" description="Polar residues" evidence="1">
    <location>
        <begin position="141"/>
        <end position="151"/>
    </location>
</feature>
<reference evidence="2" key="1">
    <citation type="submission" date="2019-08" db="EMBL/GenBank/DDBJ databases">
        <title>Reference gene set and small RNA set construction with multiple tissues from Davidia involucrata Baill.</title>
        <authorList>
            <person name="Yang H."/>
            <person name="Zhou C."/>
            <person name="Li G."/>
            <person name="Wang J."/>
            <person name="Gao P."/>
            <person name="Wang M."/>
            <person name="Wang R."/>
            <person name="Zhao Y."/>
        </authorList>
    </citation>
    <scope>NUCLEOTIDE SEQUENCE</scope>
    <source>
        <tissue evidence="2">Mixed with DoveR01_LX</tissue>
    </source>
</reference>
<evidence type="ECO:0000256" key="1">
    <source>
        <dbReference type="SAM" id="MobiDB-lite"/>
    </source>
</evidence>
<evidence type="ECO:0008006" key="3">
    <source>
        <dbReference type="Google" id="ProtNLM"/>
    </source>
</evidence>
<dbReference type="PANTHER" id="PTHR33871">
    <property type="entry name" value="OS05G0503100 PROTEIN-RELATED"/>
    <property type="match status" value="1"/>
</dbReference>
<proteinExistence type="predicted"/>
<dbReference type="EMBL" id="GHES01037771">
    <property type="protein sequence ID" value="MPA68330.1"/>
    <property type="molecule type" value="Transcribed_RNA"/>
</dbReference>
<feature type="region of interest" description="Disordered" evidence="1">
    <location>
        <begin position="1"/>
        <end position="235"/>
    </location>
</feature>
<organism evidence="2">
    <name type="scientific">Davidia involucrata</name>
    <name type="common">Dove tree</name>
    <dbReference type="NCBI Taxonomy" id="16924"/>
    <lineage>
        <taxon>Eukaryota</taxon>
        <taxon>Viridiplantae</taxon>
        <taxon>Streptophyta</taxon>
        <taxon>Embryophyta</taxon>
        <taxon>Tracheophyta</taxon>
        <taxon>Spermatophyta</taxon>
        <taxon>Magnoliopsida</taxon>
        <taxon>eudicotyledons</taxon>
        <taxon>Gunneridae</taxon>
        <taxon>Pentapetalae</taxon>
        <taxon>asterids</taxon>
        <taxon>Cornales</taxon>
        <taxon>Nyssaceae</taxon>
        <taxon>Davidia</taxon>
    </lineage>
</organism>
<evidence type="ECO:0000313" key="2">
    <source>
        <dbReference type="EMBL" id="MPA68330.1"/>
    </source>
</evidence>
<name>A0A5B7BHC6_DAVIN</name>
<accession>A0A5B7BHC6</accession>